<dbReference type="InterPro" id="IPR012337">
    <property type="entry name" value="RNaseH-like_sf"/>
</dbReference>
<gene>
    <name evidence="2" type="ORF">AVEN_114431_1</name>
</gene>
<evidence type="ECO:0000313" key="2">
    <source>
        <dbReference type="EMBL" id="GBN76759.1"/>
    </source>
</evidence>
<protein>
    <recommendedName>
        <fullName evidence="1">RNase H type-1 domain-containing protein</fullName>
    </recommendedName>
</protein>
<dbReference type="AlphaFoldDB" id="A0A4Y2RNC8"/>
<accession>A0A4Y2RNC8</accession>
<comment type="caution">
    <text evidence="2">The sequence shown here is derived from an EMBL/GenBank/DDBJ whole genome shotgun (WGS) entry which is preliminary data.</text>
</comment>
<keyword evidence="3" id="KW-1185">Reference proteome</keyword>
<sequence length="262" mass="30294">MDFPQWESISVHWRLDGDLAEKCKIMFTDGSNLHDRVSCGVICLDLENLVNWKREIRINDEASVFTAKAVVLLKAFERLDHIDEEVRLFTDSRSMLMALNSVKHTHPLIDRIRLFLVSKPNTCLNWIKAHIDIEGNELDDLIAKSAIMKDNIDFNAEIPKSWIIIETLQQKLDMSQKARFLSRLMSVVNNRICYGDFFINSCMDAFQYTKINVLGSPPTMTVVWTREQLATLYMDVQISMPLGRNSCLKTYFPLPCWTSQLI</sequence>
<dbReference type="EMBL" id="BGPR01017635">
    <property type="protein sequence ID" value="GBN76759.1"/>
    <property type="molecule type" value="Genomic_DNA"/>
</dbReference>
<organism evidence="2 3">
    <name type="scientific">Araneus ventricosus</name>
    <name type="common">Orbweaver spider</name>
    <name type="synonym">Epeira ventricosa</name>
    <dbReference type="NCBI Taxonomy" id="182803"/>
    <lineage>
        <taxon>Eukaryota</taxon>
        <taxon>Metazoa</taxon>
        <taxon>Ecdysozoa</taxon>
        <taxon>Arthropoda</taxon>
        <taxon>Chelicerata</taxon>
        <taxon>Arachnida</taxon>
        <taxon>Araneae</taxon>
        <taxon>Araneomorphae</taxon>
        <taxon>Entelegynae</taxon>
        <taxon>Araneoidea</taxon>
        <taxon>Araneidae</taxon>
        <taxon>Araneus</taxon>
    </lineage>
</organism>
<evidence type="ECO:0000313" key="3">
    <source>
        <dbReference type="Proteomes" id="UP000499080"/>
    </source>
</evidence>
<dbReference type="Gene3D" id="3.30.420.10">
    <property type="entry name" value="Ribonuclease H-like superfamily/Ribonuclease H"/>
    <property type="match status" value="1"/>
</dbReference>
<reference evidence="2 3" key="1">
    <citation type="journal article" date="2019" name="Sci. Rep.">
        <title>Orb-weaving spider Araneus ventricosus genome elucidates the spidroin gene catalogue.</title>
        <authorList>
            <person name="Kono N."/>
            <person name="Nakamura H."/>
            <person name="Ohtoshi R."/>
            <person name="Moran D.A.P."/>
            <person name="Shinohara A."/>
            <person name="Yoshida Y."/>
            <person name="Fujiwara M."/>
            <person name="Mori M."/>
            <person name="Tomita M."/>
            <person name="Arakawa K."/>
        </authorList>
    </citation>
    <scope>NUCLEOTIDE SEQUENCE [LARGE SCALE GENOMIC DNA]</scope>
</reference>
<dbReference type="GO" id="GO:0003676">
    <property type="term" value="F:nucleic acid binding"/>
    <property type="evidence" value="ECO:0007669"/>
    <property type="project" value="InterPro"/>
</dbReference>
<dbReference type="Proteomes" id="UP000499080">
    <property type="component" value="Unassembled WGS sequence"/>
</dbReference>
<evidence type="ECO:0000259" key="1">
    <source>
        <dbReference type="PROSITE" id="PS50879"/>
    </source>
</evidence>
<dbReference type="GO" id="GO:0004523">
    <property type="term" value="F:RNA-DNA hybrid ribonuclease activity"/>
    <property type="evidence" value="ECO:0007669"/>
    <property type="project" value="InterPro"/>
</dbReference>
<dbReference type="SUPFAM" id="SSF53098">
    <property type="entry name" value="Ribonuclease H-like"/>
    <property type="match status" value="1"/>
</dbReference>
<proteinExistence type="predicted"/>
<dbReference type="InterPro" id="IPR036397">
    <property type="entry name" value="RNaseH_sf"/>
</dbReference>
<dbReference type="PROSITE" id="PS50879">
    <property type="entry name" value="RNASE_H_1"/>
    <property type="match status" value="1"/>
</dbReference>
<dbReference type="OrthoDB" id="6515318at2759"/>
<dbReference type="CDD" id="cd09276">
    <property type="entry name" value="Rnase_HI_RT_non_LTR"/>
    <property type="match status" value="1"/>
</dbReference>
<name>A0A4Y2RNC8_ARAVE</name>
<feature type="domain" description="RNase H type-1" evidence="1">
    <location>
        <begin position="20"/>
        <end position="148"/>
    </location>
</feature>
<dbReference type="InterPro" id="IPR002156">
    <property type="entry name" value="RNaseH_domain"/>
</dbReference>